<sequence>MFKLESLRSGYGRTEVLHGVDLVVPDDGVTTVLGHNGAGKTTLLKTVMGLLPARSGRITWDGEDITRLSAHQRVRRGLAWVPQGQQSFGTLTTRENLLVVAEAHPGGRGRLDEVLALFPALEELMERRAGLLSGGQRQQLSIARALLTGPRLLVLDEPSEGIQPSVVQEIEEKIVGLASRSGTQVLLAEQKVGFALNAADEYAVLATGRVVRAGRADEAAVDAAREALAV</sequence>
<protein>
    <submittedName>
        <fullName evidence="7">Urea ABC transporter ATP-binding subunit UrtE</fullName>
    </submittedName>
</protein>
<keyword evidence="4 7" id="KW-0067">ATP-binding</keyword>
<organism evidence="7 8">
    <name type="scientific">Kocuria soli</name>
    <dbReference type="NCBI Taxonomy" id="2485125"/>
    <lineage>
        <taxon>Bacteria</taxon>
        <taxon>Bacillati</taxon>
        <taxon>Actinomycetota</taxon>
        <taxon>Actinomycetes</taxon>
        <taxon>Micrococcales</taxon>
        <taxon>Micrococcaceae</taxon>
        <taxon>Kocuria</taxon>
    </lineage>
</organism>
<dbReference type="InterPro" id="IPR003439">
    <property type="entry name" value="ABC_transporter-like_ATP-bd"/>
</dbReference>
<name>A0A3N3ZM58_9MICC</name>
<evidence type="ECO:0000313" key="7">
    <source>
        <dbReference type="EMBL" id="ROZ61738.1"/>
    </source>
</evidence>
<dbReference type="GO" id="GO:0015807">
    <property type="term" value="P:L-amino acid transport"/>
    <property type="evidence" value="ECO:0007669"/>
    <property type="project" value="TreeGrafter"/>
</dbReference>
<dbReference type="EMBL" id="RKMF01000018">
    <property type="protein sequence ID" value="ROZ61738.1"/>
    <property type="molecule type" value="Genomic_DNA"/>
</dbReference>
<evidence type="ECO:0000256" key="1">
    <source>
        <dbReference type="ARBA" id="ARBA00005417"/>
    </source>
</evidence>
<dbReference type="GO" id="GO:0005524">
    <property type="term" value="F:ATP binding"/>
    <property type="evidence" value="ECO:0007669"/>
    <property type="project" value="UniProtKB-KW"/>
</dbReference>
<dbReference type="InterPro" id="IPR003593">
    <property type="entry name" value="AAA+_ATPase"/>
</dbReference>
<dbReference type="InterPro" id="IPR017780">
    <property type="entry name" value="ABC_transptr_urea_ATP-bd_UrtE"/>
</dbReference>
<dbReference type="PANTHER" id="PTHR43820">
    <property type="entry name" value="HIGH-AFFINITY BRANCHED-CHAIN AMINO ACID TRANSPORT ATP-BINDING PROTEIN LIVF"/>
    <property type="match status" value="1"/>
</dbReference>
<dbReference type="NCBIfam" id="TIGR03410">
    <property type="entry name" value="urea_trans_UrtE"/>
    <property type="match status" value="1"/>
</dbReference>
<proteinExistence type="inferred from homology"/>
<dbReference type="PANTHER" id="PTHR43820:SF4">
    <property type="entry name" value="HIGH-AFFINITY BRANCHED-CHAIN AMINO ACID TRANSPORT ATP-BINDING PROTEIN LIVF"/>
    <property type="match status" value="1"/>
</dbReference>
<gene>
    <name evidence="7" type="primary">urtE</name>
    <name evidence="7" type="ORF">EDL96_12285</name>
</gene>
<evidence type="ECO:0000256" key="5">
    <source>
        <dbReference type="ARBA" id="ARBA00022970"/>
    </source>
</evidence>
<accession>A0A3N3ZM58</accession>
<dbReference type="SUPFAM" id="SSF52540">
    <property type="entry name" value="P-loop containing nucleoside triphosphate hydrolases"/>
    <property type="match status" value="1"/>
</dbReference>
<keyword evidence="5" id="KW-0029">Amino-acid transport</keyword>
<feature type="domain" description="ABC transporter" evidence="6">
    <location>
        <begin position="2"/>
        <end position="230"/>
    </location>
</feature>
<comment type="similarity">
    <text evidence="1">Belongs to the ABC transporter superfamily.</text>
</comment>
<dbReference type="PROSITE" id="PS50893">
    <property type="entry name" value="ABC_TRANSPORTER_2"/>
    <property type="match status" value="1"/>
</dbReference>
<reference evidence="7 8" key="1">
    <citation type="submission" date="2018-10" db="EMBL/GenBank/DDBJ databases">
        <title>Kocuria sp. M5W7-7, whole genome shotgun sequence.</title>
        <authorList>
            <person name="Tuo L."/>
        </authorList>
    </citation>
    <scope>NUCLEOTIDE SEQUENCE [LARGE SCALE GENOMIC DNA]</scope>
    <source>
        <strain evidence="7 8">M5W7-7</strain>
    </source>
</reference>
<dbReference type="Proteomes" id="UP000270616">
    <property type="component" value="Unassembled WGS sequence"/>
</dbReference>
<keyword evidence="8" id="KW-1185">Reference proteome</keyword>
<dbReference type="InterPro" id="IPR027417">
    <property type="entry name" value="P-loop_NTPase"/>
</dbReference>
<evidence type="ECO:0000256" key="2">
    <source>
        <dbReference type="ARBA" id="ARBA00022448"/>
    </source>
</evidence>
<dbReference type="OrthoDB" id="9805514at2"/>
<dbReference type="Gene3D" id="3.40.50.300">
    <property type="entry name" value="P-loop containing nucleotide triphosphate hydrolases"/>
    <property type="match status" value="1"/>
</dbReference>
<comment type="caution">
    <text evidence="7">The sequence shown here is derived from an EMBL/GenBank/DDBJ whole genome shotgun (WGS) entry which is preliminary data.</text>
</comment>
<evidence type="ECO:0000256" key="4">
    <source>
        <dbReference type="ARBA" id="ARBA00022840"/>
    </source>
</evidence>
<dbReference type="InterPro" id="IPR052156">
    <property type="entry name" value="BCAA_Transport_ATP-bd_LivF"/>
</dbReference>
<dbReference type="GO" id="GO:0015658">
    <property type="term" value="F:branched-chain amino acid transmembrane transporter activity"/>
    <property type="evidence" value="ECO:0007669"/>
    <property type="project" value="TreeGrafter"/>
</dbReference>
<dbReference type="Pfam" id="PF00005">
    <property type="entry name" value="ABC_tran"/>
    <property type="match status" value="1"/>
</dbReference>
<dbReference type="AlphaFoldDB" id="A0A3N3ZM58"/>
<evidence type="ECO:0000256" key="3">
    <source>
        <dbReference type="ARBA" id="ARBA00022741"/>
    </source>
</evidence>
<dbReference type="CDD" id="cd03224">
    <property type="entry name" value="ABC_TM1139_LivF_branched"/>
    <property type="match status" value="1"/>
</dbReference>
<evidence type="ECO:0000313" key="8">
    <source>
        <dbReference type="Proteomes" id="UP000270616"/>
    </source>
</evidence>
<keyword evidence="3" id="KW-0547">Nucleotide-binding</keyword>
<keyword evidence="2" id="KW-0813">Transport</keyword>
<dbReference type="GO" id="GO:0016887">
    <property type="term" value="F:ATP hydrolysis activity"/>
    <property type="evidence" value="ECO:0007669"/>
    <property type="project" value="InterPro"/>
</dbReference>
<evidence type="ECO:0000259" key="6">
    <source>
        <dbReference type="PROSITE" id="PS50893"/>
    </source>
</evidence>
<dbReference type="SMART" id="SM00382">
    <property type="entry name" value="AAA"/>
    <property type="match status" value="1"/>
</dbReference>